<gene>
    <name evidence="2" type="ORF">QE109_16035</name>
</gene>
<evidence type="ECO:0000313" key="2">
    <source>
        <dbReference type="EMBL" id="MDH8679668.1"/>
    </source>
</evidence>
<feature type="transmembrane region" description="Helical" evidence="1">
    <location>
        <begin position="450"/>
        <end position="470"/>
    </location>
</feature>
<proteinExistence type="predicted"/>
<evidence type="ECO:0000256" key="1">
    <source>
        <dbReference type="SAM" id="Phobius"/>
    </source>
</evidence>
<feature type="transmembrane region" description="Helical" evidence="1">
    <location>
        <begin position="575"/>
        <end position="601"/>
    </location>
</feature>
<evidence type="ECO:0008006" key="4">
    <source>
        <dbReference type="Google" id="ProtNLM"/>
    </source>
</evidence>
<keyword evidence="1" id="KW-0472">Membrane</keyword>
<accession>A0ABT6NGV5</accession>
<comment type="caution">
    <text evidence="2">The sequence shown here is derived from an EMBL/GenBank/DDBJ whole genome shotgun (WGS) entry which is preliminary data.</text>
</comment>
<feature type="transmembrane region" description="Helical" evidence="1">
    <location>
        <begin position="50"/>
        <end position="71"/>
    </location>
</feature>
<keyword evidence="1" id="KW-0812">Transmembrane</keyword>
<protein>
    <recommendedName>
        <fullName evidence="4">DUF5050 domain-containing protein</fullName>
    </recommendedName>
</protein>
<keyword evidence="3" id="KW-1185">Reference proteome</keyword>
<sequence>MRTLDQQEKIDRTHDEVMGYKNNNDNGSSKHLWQSKKIAKKKARKAKPKFFMRWGVYFILFTIFVLLFHGWSEWNITSNQPSENWSVGLDIAEGLPTDYRLISQSLAPNNNEIVLAYTTSTSIQIKFFTLYGELIDEVKYPLSDSSIIASKVKVIQLTQTQDYNYLYYSDRTDLYRVRIDPTSRTLENETLISNHSEQFAASGNYVIAGDDEITILYKGNEEITSLANYDNLKRLCIYSDHDEIYATLNAGDGGRLLTVKDDKLIDIEIAQVKDQRTYGYFKDIYVEKGMITLVASIFDHLSPGAPTILGVWQLSEADLDIESFKLFYHVRTSLDPVIAKVDGPKVSYILGTQQTLDNASKGLSRYPQTKGGTYTNISYFTREQDRLIENTRISLTRRYPVGYDYFQTPIGDILTWVDKEDKKGILTIAGNSPEWIAYAQTQLKPDVMSLLSYSVLAVISVAFLGTFSFLIALTSYSWYIIAFLILMYIYNRWIPGDSKVKGKIILILSIAFSIVLSIILVASPNSDFRFYAEIYPWFFGNNITIVVVPAVVALGSLFIYALWRKQHYYYDNRFLHFSFFIGIELYFYLITVMAFFVAAMMKNGQMM</sequence>
<keyword evidence="1" id="KW-1133">Transmembrane helix</keyword>
<feature type="transmembrane region" description="Helical" evidence="1">
    <location>
        <begin position="505"/>
        <end position="523"/>
    </location>
</feature>
<feature type="transmembrane region" description="Helical" evidence="1">
    <location>
        <begin position="543"/>
        <end position="563"/>
    </location>
</feature>
<evidence type="ECO:0000313" key="3">
    <source>
        <dbReference type="Proteomes" id="UP001158045"/>
    </source>
</evidence>
<dbReference type="EMBL" id="JARYZI010000015">
    <property type="protein sequence ID" value="MDH8679668.1"/>
    <property type="molecule type" value="Genomic_DNA"/>
</dbReference>
<feature type="transmembrane region" description="Helical" evidence="1">
    <location>
        <begin position="476"/>
        <end position="493"/>
    </location>
</feature>
<dbReference type="Proteomes" id="UP001158045">
    <property type="component" value="Unassembled WGS sequence"/>
</dbReference>
<dbReference type="RefSeq" id="WP_281095564.1">
    <property type="nucleotide sequence ID" value="NZ_JARYZI010000015.1"/>
</dbReference>
<name>A0ABT6NGV5_9FIRM</name>
<organism evidence="2 3">
    <name type="scientific">Fusibacter bizertensis</name>
    <dbReference type="NCBI Taxonomy" id="1488331"/>
    <lineage>
        <taxon>Bacteria</taxon>
        <taxon>Bacillati</taxon>
        <taxon>Bacillota</taxon>
        <taxon>Clostridia</taxon>
        <taxon>Eubacteriales</taxon>
        <taxon>Eubacteriales Family XII. Incertae Sedis</taxon>
        <taxon>Fusibacter</taxon>
    </lineage>
</organism>
<reference evidence="2 3" key="1">
    <citation type="submission" date="2023-04" db="EMBL/GenBank/DDBJ databases">
        <title>Fusibacter bizertensis strain WBS, isolated from littoral bottom sediments of the Arctic seas - biochemical and genomic analysis.</title>
        <authorList>
            <person name="Brioukhanov A.L."/>
        </authorList>
    </citation>
    <scope>NUCLEOTIDE SEQUENCE [LARGE SCALE GENOMIC DNA]</scope>
    <source>
        <strain evidence="2 3">WBS</strain>
    </source>
</reference>